<keyword evidence="10" id="KW-1185">Reference proteome</keyword>
<dbReference type="PROSITE" id="PS00463">
    <property type="entry name" value="ZN2_CY6_FUNGAL_1"/>
    <property type="match status" value="1"/>
</dbReference>
<dbReference type="SUPFAM" id="SSF57701">
    <property type="entry name" value="Zn2/Cys6 DNA-binding domain"/>
    <property type="match status" value="1"/>
</dbReference>
<accession>A0A2V5H4L3</accession>
<dbReference type="GO" id="GO:0000981">
    <property type="term" value="F:DNA-binding transcription factor activity, RNA polymerase II-specific"/>
    <property type="evidence" value="ECO:0007669"/>
    <property type="project" value="InterPro"/>
</dbReference>
<keyword evidence="6" id="KW-0539">Nucleus</keyword>
<dbReference type="PANTHER" id="PTHR31779">
    <property type="entry name" value="2-NITROPROPANE DIOXYGENASE FAMILY, PUTATIVE (AFU_ORTHOLOGUE AFUA_2G17430)-RELATED"/>
    <property type="match status" value="1"/>
</dbReference>
<proteinExistence type="predicted"/>
<dbReference type="InterPro" id="IPR052478">
    <property type="entry name" value="Metabolite_Synth_Reg"/>
</dbReference>
<dbReference type="CDD" id="cd00067">
    <property type="entry name" value="GAL4"/>
    <property type="match status" value="1"/>
</dbReference>
<keyword evidence="1" id="KW-0479">Metal-binding</keyword>
<dbReference type="GO" id="GO:0003677">
    <property type="term" value="F:DNA binding"/>
    <property type="evidence" value="ECO:0007669"/>
    <property type="project" value="UniProtKB-KW"/>
</dbReference>
<evidence type="ECO:0000256" key="5">
    <source>
        <dbReference type="ARBA" id="ARBA00023163"/>
    </source>
</evidence>
<evidence type="ECO:0000313" key="9">
    <source>
        <dbReference type="EMBL" id="PYI15783.1"/>
    </source>
</evidence>
<dbReference type="Proteomes" id="UP000249829">
    <property type="component" value="Unassembled WGS sequence"/>
</dbReference>
<dbReference type="GO" id="GO:0006351">
    <property type="term" value="P:DNA-templated transcription"/>
    <property type="evidence" value="ECO:0007669"/>
    <property type="project" value="InterPro"/>
</dbReference>
<organism evidence="9 10">
    <name type="scientific">Aspergillus violaceofuscus (strain CBS 115571)</name>
    <dbReference type="NCBI Taxonomy" id="1450538"/>
    <lineage>
        <taxon>Eukaryota</taxon>
        <taxon>Fungi</taxon>
        <taxon>Dikarya</taxon>
        <taxon>Ascomycota</taxon>
        <taxon>Pezizomycotina</taxon>
        <taxon>Eurotiomycetes</taxon>
        <taxon>Eurotiomycetidae</taxon>
        <taxon>Eurotiales</taxon>
        <taxon>Aspergillaceae</taxon>
        <taxon>Aspergillus</taxon>
    </lineage>
</organism>
<keyword evidence="2" id="KW-0862">Zinc</keyword>
<keyword evidence="4" id="KW-0238">DNA-binding</keyword>
<evidence type="ECO:0000256" key="7">
    <source>
        <dbReference type="SAM" id="MobiDB-lite"/>
    </source>
</evidence>
<keyword evidence="5" id="KW-0804">Transcription</keyword>
<dbReference type="GO" id="GO:0008270">
    <property type="term" value="F:zinc ion binding"/>
    <property type="evidence" value="ECO:0007669"/>
    <property type="project" value="InterPro"/>
</dbReference>
<sequence>MEYSRASRACTSCRDRKRKCNGELPCSYCTRTNHECFYQQKPRARPHARNRLAEDPSGKDSHGPPSVDRQTQLQLLEANSPAVFVKRLAARGEGETFDPALPLHPYAYNLGFDPELDFLPNVVGLTDLLTLGEMTSLASIYFAQVTPVYDFLDRAEVEEAMVERWNDPVSCGAVDSLLLGIAALGCLFDNGRQTKGSELERQLVYSARVTLEYSSQLPHPHVDHVVGWLLRVIYLRVNSTPHATWMASCTLMHMIETSKMHFDTDTNSYLAQQSTSEGCSSERRRKVYHVARLFNTWVSLDFGKSQVDLRGASVQLPQTGWTTEQRELYLVSMLLTSPEHYHDLSELEGALRDVCAMHPPHPMLQLLQCNITLCIFRRAFALGRSLPAWALDTIMDLMRASIGVVESLVAQSSPWWHVLNIPFQIACTLLVIDRPQALDTLEDTLQILRIAASHYQTQTAREAYEIALSLVQQQRDRRAQGLSVLDKLLQVHGHR</sequence>
<evidence type="ECO:0000256" key="4">
    <source>
        <dbReference type="ARBA" id="ARBA00023125"/>
    </source>
</evidence>
<dbReference type="CDD" id="cd12148">
    <property type="entry name" value="fungal_TF_MHR"/>
    <property type="match status" value="1"/>
</dbReference>
<gene>
    <name evidence="9" type="ORF">BO99DRAFT_467106</name>
</gene>
<feature type="domain" description="Zn(2)-C6 fungal-type" evidence="8">
    <location>
        <begin position="9"/>
        <end position="38"/>
    </location>
</feature>
<dbReference type="PROSITE" id="PS50048">
    <property type="entry name" value="ZN2_CY6_FUNGAL_2"/>
    <property type="match status" value="1"/>
</dbReference>
<dbReference type="SMART" id="SM00066">
    <property type="entry name" value="GAL4"/>
    <property type="match status" value="1"/>
</dbReference>
<dbReference type="InterPro" id="IPR001138">
    <property type="entry name" value="Zn2Cys6_DnaBD"/>
</dbReference>
<evidence type="ECO:0000313" key="10">
    <source>
        <dbReference type="Proteomes" id="UP000249829"/>
    </source>
</evidence>
<feature type="compositionally biased region" description="Basic and acidic residues" evidence="7">
    <location>
        <begin position="51"/>
        <end position="62"/>
    </location>
</feature>
<evidence type="ECO:0000256" key="1">
    <source>
        <dbReference type="ARBA" id="ARBA00022723"/>
    </source>
</evidence>
<dbReference type="Pfam" id="PF00172">
    <property type="entry name" value="Zn_clus"/>
    <property type="match status" value="1"/>
</dbReference>
<dbReference type="Gene3D" id="4.10.240.10">
    <property type="entry name" value="Zn(2)-C6 fungal-type DNA-binding domain"/>
    <property type="match status" value="1"/>
</dbReference>
<reference evidence="9 10" key="1">
    <citation type="submission" date="2018-02" db="EMBL/GenBank/DDBJ databases">
        <title>The genomes of Aspergillus section Nigri reveals drivers in fungal speciation.</title>
        <authorList>
            <consortium name="DOE Joint Genome Institute"/>
            <person name="Vesth T.C."/>
            <person name="Nybo J."/>
            <person name="Theobald S."/>
            <person name="Brandl J."/>
            <person name="Frisvad J.C."/>
            <person name="Nielsen K.F."/>
            <person name="Lyhne E.K."/>
            <person name="Kogle M.E."/>
            <person name="Kuo A."/>
            <person name="Riley R."/>
            <person name="Clum A."/>
            <person name="Nolan M."/>
            <person name="Lipzen A."/>
            <person name="Salamov A."/>
            <person name="Henrissat B."/>
            <person name="Wiebenga A."/>
            <person name="De vries R.P."/>
            <person name="Grigoriev I.V."/>
            <person name="Mortensen U.H."/>
            <person name="Andersen M.R."/>
            <person name="Baker S.E."/>
        </authorList>
    </citation>
    <scope>NUCLEOTIDE SEQUENCE [LARGE SCALE GENOMIC DNA]</scope>
    <source>
        <strain evidence="9 10">CBS 115571</strain>
    </source>
</reference>
<evidence type="ECO:0000259" key="8">
    <source>
        <dbReference type="PROSITE" id="PS50048"/>
    </source>
</evidence>
<dbReference type="InterPro" id="IPR036864">
    <property type="entry name" value="Zn2-C6_fun-type_DNA-bd_sf"/>
</dbReference>
<dbReference type="OMA" id="HMIETSK"/>
<evidence type="ECO:0000256" key="2">
    <source>
        <dbReference type="ARBA" id="ARBA00022833"/>
    </source>
</evidence>
<dbReference type="AlphaFoldDB" id="A0A2V5H4L3"/>
<dbReference type="EMBL" id="KZ825179">
    <property type="protein sequence ID" value="PYI15783.1"/>
    <property type="molecule type" value="Genomic_DNA"/>
</dbReference>
<dbReference type="InterPro" id="IPR007219">
    <property type="entry name" value="XnlR_reg_dom"/>
</dbReference>
<evidence type="ECO:0000256" key="3">
    <source>
        <dbReference type="ARBA" id="ARBA00023015"/>
    </source>
</evidence>
<dbReference type="PANTHER" id="PTHR31779:SF5">
    <property type="entry name" value="ZN(II)2CYS6 TRANSCRIPTION FACTOR (EUROFUNG)"/>
    <property type="match status" value="1"/>
</dbReference>
<protein>
    <recommendedName>
        <fullName evidence="8">Zn(2)-C6 fungal-type domain-containing protein</fullName>
    </recommendedName>
</protein>
<evidence type="ECO:0000256" key="6">
    <source>
        <dbReference type="ARBA" id="ARBA00023242"/>
    </source>
</evidence>
<feature type="region of interest" description="Disordered" evidence="7">
    <location>
        <begin position="45"/>
        <end position="69"/>
    </location>
</feature>
<name>A0A2V5H4L3_ASPV1</name>
<keyword evidence="3" id="KW-0805">Transcription regulation</keyword>
<dbReference type="Pfam" id="PF04082">
    <property type="entry name" value="Fungal_trans"/>
    <property type="match status" value="1"/>
</dbReference>
<dbReference type="GO" id="GO:0009410">
    <property type="term" value="P:response to xenobiotic stimulus"/>
    <property type="evidence" value="ECO:0007669"/>
    <property type="project" value="TreeGrafter"/>
</dbReference>